<keyword evidence="2" id="KW-1185">Reference proteome</keyword>
<protein>
    <submittedName>
        <fullName evidence="1">8287_t:CDS:1</fullName>
    </submittedName>
</protein>
<evidence type="ECO:0000313" key="1">
    <source>
        <dbReference type="EMBL" id="CAG8781710.1"/>
    </source>
</evidence>
<dbReference type="AlphaFoldDB" id="A0A9N9JI05"/>
<proteinExistence type="predicted"/>
<feature type="non-terminal residue" evidence="1">
    <location>
        <position position="1"/>
    </location>
</feature>
<evidence type="ECO:0000313" key="2">
    <source>
        <dbReference type="Proteomes" id="UP000789342"/>
    </source>
</evidence>
<organism evidence="1 2">
    <name type="scientific">Acaulospora morrowiae</name>
    <dbReference type="NCBI Taxonomy" id="94023"/>
    <lineage>
        <taxon>Eukaryota</taxon>
        <taxon>Fungi</taxon>
        <taxon>Fungi incertae sedis</taxon>
        <taxon>Mucoromycota</taxon>
        <taxon>Glomeromycotina</taxon>
        <taxon>Glomeromycetes</taxon>
        <taxon>Diversisporales</taxon>
        <taxon>Acaulosporaceae</taxon>
        <taxon>Acaulospora</taxon>
    </lineage>
</organism>
<dbReference type="Gene3D" id="3.30.710.10">
    <property type="entry name" value="Potassium Channel Kv1.1, Chain A"/>
    <property type="match status" value="1"/>
</dbReference>
<comment type="caution">
    <text evidence="1">The sequence shown here is derived from an EMBL/GenBank/DDBJ whole genome shotgun (WGS) entry which is preliminary data.</text>
</comment>
<dbReference type="EMBL" id="CAJVPV010053274">
    <property type="protein sequence ID" value="CAG8781710.1"/>
    <property type="molecule type" value="Genomic_DNA"/>
</dbReference>
<reference evidence="1" key="1">
    <citation type="submission" date="2021-06" db="EMBL/GenBank/DDBJ databases">
        <authorList>
            <person name="Kallberg Y."/>
            <person name="Tangrot J."/>
            <person name="Rosling A."/>
        </authorList>
    </citation>
    <scope>NUCLEOTIDE SEQUENCE</scope>
    <source>
        <strain evidence="1">CL551</strain>
    </source>
</reference>
<gene>
    <name evidence="1" type="ORF">AMORRO_LOCUS17378</name>
</gene>
<feature type="non-terminal residue" evidence="1">
    <location>
        <position position="268"/>
    </location>
</feature>
<dbReference type="InterPro" id="IPR011333">
    <property type="entry name" value="SKP1/BTB/POZ_sf"/>
</dbReference>
<sequence length="268" mass="31044">LILSSRSSTFRNLLSITDKSYFSYEAPLFRFSNVHKMKSFEINQLFMESLPSAIQLEEFSQSLKPVFVYLYTGMLNWDNYTEENQLFALLIIIKKLELEELIFPVLENLNKSLGTRNAIHFFNLSCEMMDMEKSHVSSSSTFNSLAGSEVRPSSLSTLFQQITEICYQYLRREDALNSTNFSVYNTKNISFGALRYYLARESKNRLTSENIGRHEIVAPTRDTVAFRFLVEWIKTHENCEIILTDIQKEELFELIDLSAVGPKVLLAE</sequence>
<accession>A0A9N9JI05</accession>
<name>A0A9N9JI05_9GLOM</name>
<dbReference type="Proteomes" id="UP000789342">
    <property type="component" value="Unassembled WGS sequence"/>
</dbReference>